<comment type="similarity">
    <text evidence="1">Belongs to the barstar family.</text>
</comment>
<dbReference type="InterPro" id="IPR000468">
    <property type="entry name" value="Barstar"/>
</dbReference>
<name>A0A0L8M6G1_STRVG</name>
<gene>
    <name evidence="3" type="ORF">ADK75_28565</name>
</gene>
<dbReference type="InterPro" id="IPR035905">
    <property type="entry name" value="Barstar-like_sf"/>
</dbReference>
<dbReference type="OrthoDB" id="5184890at2"/>
<dbReference type="Pfam" id="PF01337">
    <property type="entry name" value="Barstar"/>
    <property type="match status" value="1"/>
</dbReference>
<evidence type="ECO:0000256" key="1">
    <source>
        <dbReference type="ARBA" id="ARBA00006845"/>
    </source>
</evidence>
<dbReference type="PATRIC" id="fig|1961.12.peg.6356"/>
<dbReference type="Gene3D" id="3.30.370.10">
    <property type="entry name" value="Barstar-like"/>
    <property type="match status" value="1"/>
</dbReference>
<sequence length="98" mass="10985">MTDSELTVDLRGRPVETLNDFWDAVREPCGLPEWCGRNLDAWSDTINTRGISDVIDSHDVLVVHVDKRGLFDGSRREGQALADIFDPPQNRLVIHTAA</sequence>
<dbReference type="AlphaFoldDB" id="A0A0L8M6G1"/>
<dbReference type="EMBL" id="LGUV01000356">
    <property type="protein sequence ID" value="KOG45971.1"/>
    <property type="molecule type" value="Genomic_DNA"/>
</dbReference>
<proteinExistence type="inferred from homology"/>
<evidence type="ECO:0000313" key="3">
    <source>
        <dbReference type="EMBL" id="KOG45971.1"/>
    </source>
</evidence>
<evidence type="ECO:0000313" key="4">
    <source>
        <dbReference type="Proteomes" id="UP000037084"/>
    </source>
</evidence>
<accession>A0A0L8M6G1</accession>
<protein>
    <recommendedName>
        <fullName evidence="2">Barstar (barnase inhibitor) domain-containing protein</fullName>
    </recommendedName>
</protein>
<dbReference type="RefSeq" id="WP_053175453.1">
    <property type="nucleotide sequence ID" value="NZ_LGUV01000356.1"/>
</dbReference>
<reference evidence="4" key="1">
    <citation type="submission" date="2015-07" db="EMBL/GenBank/DDBJ databases">
        <authorList>
            <consortium name="Consortium for Microbial Forensics and Genomics (microFORGE)"/>
            <person name="Knight B.M."/>
            <person name="Roberts D.P."/>
            <person name="Lin D."/>
            <person name="Hari K."/>
            <person name="Fletcher J."/>
            <person name="Melcher U."/>
            <person name="Blagden T."/>
            <person name="Winegar R.A."/>
        </authorList>
    </citation>
    <scope>NUCLEOTIDE SEQUENCE [LARGE SCALE GENOMIC DNA]</scope>
    <source>
        <strain evidence="4">NRRL B-1447</strain>
    </source>
</reference>
<feature type="domain" description="Barstar (barnase inhibitor)" evidence="2">
    <location>
        <begin position="7"/>
        <end position="85"/>
    </location>
</feature>
<comment type="caution">
    <text evidence="3">The sequence shown here is derived from an EMBL/GenBank/DDBJ whole genome shotgun (WGS) entry which is preliminary data.</text>
</comment>
<organism evidence="3 4">
    <name type="scientific">Streptomyces virginiae</name>
    <name type="common">Streptomyces cinnamonensis</name>
    <dbReference type="NCBI Taxonomy" id="1961"/>
    <lineage>
        <taxon>Bacteria</taxon>
        <taxon>Bacillati</taxon>
        <taxon>Actinomycetota</taxon>
        <taxon>Actinomycetes</taxon>
        <taxon>Kitasatosporales</taxon>
        <taxon>Streptomycetaceae</taxon>
        <taxon>Streptomyces</taxon>
    </lineage>
</organism>
<evidence type="ECO:0000259" key="2">
    <source>
        <dbReference type="Pfam" id="PF01337"/>
    </source>
</evidence>
<dbReference type="Proteomes" id="UP000037084">
    <property type="component" value="Unassembled WGS sequence"/>
</dbReference>
<dbReference type="SUPFAM" id="SSF52038">
    <property type="entry name" value="Barstar-related"/>
    <property type="match status" value="1"/>
</dbReference>